<keyword evidence="3" id="KW-1185">Reference proteome</keyword>
<organism evidence="2 3">
    <name type="scientific">Streptomyces poriferorum</name>
    <dbReference type="NCBI Taxonomy" id="2798799"/>
    <lineage>
        <taxon>Bacteria</taxon>
        <taxon>Bacillati</taxon>
        <taxon>Actinomycetota</taxon>
        <taxon>Actinomycetes</taxon>
        <taxon>Kitasatosporales</taxon>
        <taxon>Streptomycetaceae</taxon>
        <taxon>Streptomyces</taxon>
    </lineage>
</organism>
<keyword evidence="1" id="KW-0812">Transmembrane</keyword>
<keyword evidence="1" id="KW-1133">Transmembrane helix</keyword>
<dbReference type="EMBL" id="CP120988">
    <property type="protein sequence ID" value="WLQ57031.1"/>
    <property type="molecule type" value="Genomic_DNA"/>
</dbReference>
<accession>A0ABY9ITL7</accession>
<evidence type="ECO:0000313" key="3">
    <source>
        <dbReference type="Proteomes" id="UP001235744"/>
    </source>
</evidence>
<dbReference type="RefSeq" id="WP_219567759.1">
    <property type="nucleotide sequence ID" value="NZ_CP120988.1"/>
</dbReference>
<sequence length="88" mass="9540">MSGPARQETSSVLAVELERLRGTAEAGFARVDGAFALLVQRSDQSDRQLTDHEIRLGELERRRWPLAGIGALTALGTAVLALWSLGPR</sequence>
<gene>
    <name evidence="2" type="ORF">P8A19_16925</name>
</gene>
<reference evidence="2 3" key="1">
    <citation type="submission" date="2023-03" db="EMBL/GenBank/DDBJ databases">
        <title>Isolation and description of six Streptomyces strains from soil environments, able to metabolize different microbial glucans.</title>
        <authorList>
            <person name="Widen T."/>
            <person name="Larsbrink J."/>
        </authorList>
    </citation>
    <scope>NUCLEOTIDE SEQUENCE [LARGE SCALE GENOMIC DNA]</scope>
    <source>
        <strain evidence="2 3">Alt2</strain>
    </source>
</reference>
<evidence type="ECO:0000256" key="1">
    <source>
        <dbReference type="SAM" id="Phobius"/>
    </source>
</evidence>
<evidence type="ECO:0000313" key="2">
    <source>
        <dbReference type="EMBL" id="WLQ57031.1"/>
    </source>
</evidence>
<evidence type="ECO:0008006" key="4">
    <source>
        <dbReference type="Google" id="ProtNLM"/>
    </source>
</evidence>
<feature type="transmembrane region" description="Helical" evidence="1">
    <location>
        <begin position="64"/>
        <end position="85"/>
    </location>
</feature>
<keyword evidence="1" id="KW-0472">Membrane</keyword>
<name>A0ABY9ITL7_9ACTN</name>
<dbReference type="Proteomes" id="UP001235744">
    <property type="component" value="Chromosome"/>
</dbReference>
<protein>
    <recommendedName>
        <fullName evidence="4">DUF3618 domain-containing protein</fullName>
    </recommendedName>
</protein>
<proteinExistence type="predicted"/>